<dbReference type="InterPro" id="IPR001851">
    <property type="entry name" value="ABC_transp_permease"/>
</dbReference>
<dbReference type="OrthoDB" id="9792579at2"/>
<dbReference type="PANTHER" id="PTHR43370">
    <property type="entry name" value="SUGAR ABC TRANSPORTER INTEGRAL MEMBRANE PROTEIN-RELATED"/>
    <property type="match status" value="1"/>
</dbReference>
<dbReference type="RefSeq" id="WP_106704494.1">
    <property type="nucleotide sequence ID" value="NZ_CP027666.1"/>
</dbReference>
<evidence type="ECO:0000256" key="4">
    <source>
        <dbReference type="ARBA" id="ARBA00022989"/>
    </source>
</evidence>
<feature type="transmembrane region" description="Helical" evidence="6">
    <location>
        <begin position="39"/>
        <end position="59"/>
    </location>
</feature>
<dbReference type="GO" id="GO:0005886">
    <property type="term" value="C:plasma membrane"/>
    <property type="evidence" value="ECO:0007669"/>
    <property type="project" value="UniProtKB-SubCell"/>
</dbReference>
<feature type="transmembrane region" description="Helical" evidence="6">
    <location>
        <begin position="199"/>
        <end position="218"/>
    </location>
</feature>
<dbReference type="AlphaFoldDB" id="A0A2S0MJM1"/>
<reference evidence="7 8" key="1">
    <citation type="submission" date="2018-03" db="EMBL/GenBank/DDBJ databases">
        <title>Genome sequencing of Ottowia sp.</title>
        <authorList>
            <person name="Kim S.-J."/>
            <person name="Heo J."/>
            <person name="Kwon S.-W."/>
        </authorList>
    </citation>
    <scope>NUCLEOTIDE SEQUENCE [LARGE SCALE GENOMIC DNA]</scope>
    <source>
        <strain evidence="7 8">KADR8-3</strain>
    </source>
</reference>
<comment type="subcellular location">
    <subcellularLocation>
        <location evidence="1">Cell membrane</location>
        <topology evidence="1">Multi-pass membrane protein</topology>
    </subcellularLocation>
</comment>
<evidence type="ECO:0000256" key="6">
    <source>
        <dbReference type="SAM" id="Phobius"/>
    </source>
</evidence>
<evidence type="ECO:0000256" key="3">
    <source>
        <dbReference type="ARBA" id="ARBA00022692"/>
    </source>
</evidence>
<protein>
    <submittedName>
        <fullName evidence="7">ABC transporter permease</fullName>
    </submittedName>
</protein>
<evidence type="ECO:0000256" key="1">
    <source>
        <dbReference type="ARBA" id="ARBA00004651"/>
    </source>
</evidence>
<keyword evidence="3 6" id="KW-0812">Transmembrane</keyword>
<evidence type="ECO:0000256" key="5">
    <source>
        <dbReference type="ARBA" id="ARBA00023136"/>
    </source>
</evidence>
<evidence type="ECO:0000313" key="8">
    <source>
        <dbReference type="Proteomes" id="UP000239709"/>
    </source>
</evidence>
<feature type="transmembrane region" description="Helical" evidence="6">
    <location>
        <begin position="12"/>
        <end position="32"/>
    </location>
</feature>
<name>A0A2S0MJM1_9BURK</name>
<dbReference type="CDD" id="cd06580">
    <property type="entry name" value="TM_PBP1_transp_TpRbsC_like"/>
    <property type="match status" value="1"/>
</dbReference>
<feature type="transmembrane region" description="Helical" evidence="6">
    <location>
        <begin position="279"/>
        <end position="296"/>
    </location>
</feature>
<proteinExistence type="predicted"/>
<gene>
    <name evidence="7" type="ORF">C6570_03530</name>
</gene>
<feature type="transmembrane region" description="Helical" evidence="6">
    <location>
        <begin position="224"/>
        <end position="243"/>
    </location>
</feature>
<dbReference type="Pfam" id="PF02653">
    <property type="entry name" value="BPD_transp_2"/>
    <property type="match status" value="1"/>
</dbReference>
<dbReference type="KEGG" id="otk:C6570_03530"/>
<dbReference type="PANTHER" id="PTHR43370:SF2">
    <property type="entry name" value="ABC TRANSPORTER PERMEASE PROTEIN"/>
    <property type="match status" value="1"/>
</dbReference>
<keyword evidence="4 6" id="KW-1133">Transmembrane helix</keyword>
<dbReference type="GO" id="GO:0022857">
    <property type="term" value="F:transmembrane transporter activity"/>
    <property type="evidence" value="ECO:0007669"/>
    <property type="project" value="InterPro"/>
</dbReference>
<evidence type="ECO:0000256" key="2">
    <source>
        <dbReference type="ARBA" id="ARBA00022475"/>
    </source>
</evidence>
<dbReference type="Proteomes" id="UP000239709">
    <property type="component" value="Chromosome"/>
</dbReference>
<feature type="transmembrane region" description="Helical" evidence="6">
    <location>
        <begin position="152"/>
        <end position="169"/>
    </location>
</feature>
<feature type="transmembrane region" description="Helical" evidence="6">
    <location>
        <begin position="250"/>
        <end position="267"/>
    </location>
</feature>
<keyword evidence="2" id="KW-1003">Cell membrane</keyword>
<keyword evidence="8" id="KW-1185">Reference proteome</keyword>
<sequence>MDNWVDVAFFTTWLAASVRLAGPVMLAALGEVLSERAGVLNIGIEGVILLGALGAYLGAAGSGSAWVGLLAAAGVGLVCGLLLSWMYVSARASQVVTGIVFNLLALGLASFVYRQAVAAGFSESVPMLEPAAWQQDLAKLPLVGPALFGQPPLLYATLGLAALASFVLYRTRFGLSVRAVGENPRAADAAGISVVKTRYAGVLISSVAAALAGAYLMVCEVGLFRDGIVSGQGFIALAIVILGHWSPGRVALAALLFGAADALQLSLQLRGWGLPPQVLLAFPYVLALLAICGVFGRSTRQPRALMQPLEN</sequence>
<feature type="transmembrane region" description="Helical" evidence="6">
    <location>
        <begin position="65"/>
        <end position="88"/>
    </location>
</feature>
<evidence type="ECO:0000313" key="7">
    <source>
        <dbReference type="EMBL" id="AVO35951.1"/>
    </source>
</evidence>
<accession>A0A2S0MJM1</accession>
<organism evidence="7 8">
    <name type="scientific">Ottowia oryzae</name>
    <dbReference type="NCBI Taxonomy" id="2109914"/>
    <lineage>
        <taxon>Bacteria</taxon>
        <taxon>Pseudomonadati</taxon>
        <taxon>Pseudomonadota</taxon>
        <taxon>Betaproteobacteria</taxon>
        <taxon>Burkholderiales</taxon>
        <taxon>Comamonadaceae</taxon>
        <taxon>Ottowia</taxon>
    </lineage>
</organism>
<keyword evidence="5 6" id="KW-0472">Membrane</keyword>
<dbReference type="EMBL" id="CP027666">
    <property type="protein sequence ID" value="AVO35951.1"/>
    <property type="molecule type" value="Genomic_DNA"/>
</dbReference>
<feature type="transmembrane region" description="Helical" evidence="6">
    <location>
        <begin position="95"/>
        <end position="113"/>
    </location>
</feature>